<reference evidence="1 2" key="1">
    <citation type="journal article" date="2014" name="BMC Genomics">
        <title>Genome sequencing of four Aureobasidium pullulans varieties: biotechnological potential, stress tolerance, and description of new species.</title>
        <authorList>
            <person name="Gostin Ar C."/>
            <person name="Ohm R.A."/>
            <person name="Kogej T."/>
            <person name="Sonjak S."/>
            <person name="Turk M."/>
            <person name="Zajc J."/>
            <person name="Zalar P."/>
            <person name="Grube M."/>
            <person name="Sun H."/>
            <person name="Han J."/>
            <person name="Sharma A."/>
            <person name="Chiniquy J."/>
            <person name="Ngan C.Y."/>
            <person name="Lipzen A."/>
            <person name="Barry K."/>
            <person name="Grigoriev I.V."/>
            <person name="Gunde-Cimerman N."/>
        </authorList>
    </citation>
    <scope>NUCLEOTIDE SEQUENCE [LARGE SCALE GENOMIC DNA]</scope>
    <source>
        <strain evidence="1 2">EXF-150</strain>
    </source>
</reference>
<dbReference type="GeneID" id="40741214"/>
<gene>
    <name evidence="1" type="ORF">M438DRAFT_142330</name>
</gene>
<keyword evidence="2" id="KW-1185">Reference proteome</keyword>
<evidence type="ECO:0000313" key="2">
    <source>
        <dbReference type="Proteomes" id="UP000030706"/>
    </source>
</evidence>
<evidence type="ECO:0000313" key="1">
    <source>
        <dbReference type="EMBL" id="KEQ79567.1"/>
    </source>
</evidence>
<proteinExistence type="predicted"/>
<organism evidence="1 2">
    <name type="scientific">Aureobasidium pullulans EXF-150</name>
    <dbReference type="NCBI Taxonomy" id="1043002"/>
    <lineage>
        <taxon>Eukaryota</taxon>
        <taxon>Fungi</taxon>
        <taxon>Dikarya</taxon>
        <taxon>Ascomycota</taxon>
        <taxon>Pezizomycotina</taxon>
        <taxon>Dothideomycetes</taxon>
        <taxon>Dothideomycetidae</taxon>
        <taxon>Dothideales</taxon>
        <taxon>Saccotheciaceae</taxon>
        <taxon>Aureobasidium</taxon>
    </lineage>
</organism>
<accession>A0A074XBZ8</accession>
<dbReference type="Proteomes" id="UP000030706">
    <property type="component" value="Unassembled WGS sequence"/>
</dbReference>
<dbReference type="RefSeq" id="XP_029755754.1">
    <property type="nucleotide sequence ID" value="XM_029898908.1"/>
</dbReference>
<dbReference type="AlphaFoldDB" id="A0A074XBZ8"/>
<dbReference type="HOGENOM" id="CLU_1383899_0_0_1"/>
<name>A0A074XBZ8_AURPU</name>
<protein>
    <submittedName>
        <fullName evidence="1">Uncharacterized protein</fullName>
    </submittedName>
</protein>
<sequence>MCIFSKRKLRRKGSRSVKDGDSSNSSFLLLNLHESAETYCPHLRGLRVSSLHSLLAIGPKSECENSAEMWISRILSVLTLRFWSACGMCSSSKAFHLQSFNEHTPCFSPTNMFRRRACFSTDDMTLLAAVYPIRKDAHKNLLKYLRRSAGICPCDKTSHVSKSVVSSASSCCAELALWTHILSSPPSRRCCLACRDK</sequence>
<dbReference type="EMBL" id="KL585004">
    <property type="protein sequence ID" value="KEQ79567.1"/>
    <property type="molecule type" value="Genomic_DNA"/>
</dbReference>